<proteinExistence type="inferred from homology"/>
<dbReference type="GO" id="GO:0016887">
    <property type="term" value="F:ATP hydrolysis activity"/>
    <property type="evidence" value="ECO:0007669"/>
    <property type="project" value="TreeGrafter"/>
</dbReference>
<dbReference type="CDD" id="cd01129">
    <property type="entry name" value="PulE-GspE-like"/>
    <property type="match status" value="1"/>
</dbReference>
<dbReference type="EMBL" id="PCXE01000016">
    <property type="protein sequence ID" value="PIR26762.1"/>
    <property type="molecule type" value="Genomic_DNA"/>
</dbReference>
<comment type="caution">
    <text evidence="6">The sequence shown here is derived from an EMBL/GenBank/DDBJ whole genome shotgun (WGS) entry which is preliminary data.</text>
</comment>
<keyword evidence="2" id="KW-0547">Nucleotide-binding</keyword>
<evidence type="ECO:0000259" key="4">
    <source>
        <dbReference type="Pfam" id="PF00437"/>
    </source>
</evidence>
<dbReference type="GO" id="GO:0005886">
    <property type="term" value="C:plasma membrane"/>
    <property type="evidence" value="ECO:0007669"/>
    <property type="project" value="TreeGrafter"/>
</dbReference>
<dbReference type="Gene3D" id="3.40.50.300">
    <property type="entry name" value="P-loop containing nucleotide triphosphate hydrolases"/>
    <property type="match status" value="1"/>
</dbReference>
<evidence type="ECO:0000313" key="6">
    <source>
        <dbReference type="EMBL" id="PIR26762.1"/>
    </source>
</evidence>
<sequence length="573" mass="64225">MIRIPLDNLKQLLIESGLVKDVDFSSSQREAERTGRDVTEILVSRGFVTQEYLDQILSSYYHAPLANLVGEEISPDVLNIIPEDIARARNAVVFARDNDKLKVAVMDPSDLETIKFLEGYTQKQLMIYFATERDLQYAFSQYRKEILENFQRSLEDQMRYVNRMQLGQVSDLAKAATEVPIVAIVDNLISYGAALNATDIHIEVLADALLIRFRIDGILREVARLSVEIHPAIIARIKILSGMQIDEHAKPQDGRLKYKRGNEMFDIRVATMPTFYGEKITMRLLLAGAKPLSFAELGMTPDQVATIEKNIKKTFGMVLSTGPTSSGKTTTQYSILSFLNKPEVNIVTIEDPIEYELRFVNQTQVNVKAGITFASGLRAFLRHDPNIVMVGEIRDNETADIATNAALTGHLVLSTLHTNDASTAVPRLIDMGVPPFLVSATLNVIMAQRLVRKVCAECIESYTPEQTMEDSIREQLAVVAPDTAKSYKLPTILYHGKGCKACNWKGYLGRVAIFEILDVDADIRTYIANKDFTLDGLRKLMATKGMKTMFEDGLHKAEMGMTTLEEVFRVIRE</sequence>
<dbReference type="Gene3D" id="3.30.450.90">
    <property type="match status" value="1"/>
</dbReference>
<dbReference type="Pfam" id="PF00437">
    <property type="entry name" value="T2SSE"/>
    <property type="match status" value="1"/>
</dbReference>
<feature type="domain" description="Bacterial type II secretion system protein E" evidence="4">
    <location>
        <begin position="177"/>
        <end position="569"/>
    </location>
</feature>
<dbReference type="InterPro" id="IPR001482">
    <property type="entry name" value="T2SS/T4SS_dom"/>
</dbReference>
<dbReference type="SUPFAM" id="SSF160246">
    <property type="entry name" value="EspE N-terminal domain-like"/>
    <property type="match status" value="1"/>
</dbReference>
<evidence type="ECO:0000259" key="5">
    <source>
        <dbReference type="Pfam" id="PF05157"/>
    </source>
</evidence>
<reference evidence="6 7" key="1">
    <citation type="submission" date="2017-09" db="EMBL/GenBank/DDBJ databases">
        <title>Depth-based differentiation of microbial function through sediment-hosted aquifers and enrichment of novel symbionts in the deep terrestrial subsurface.</title>
        <authorList>
            <person name="Probst A.J."/>
            <person name="Ladd B."/>
            <person name="Jarett J.K."/>
            <person name="Geller-Mcgrath D.E."/>
            <person name="Sieber C.M."/>
            <person name="Emerson J.B."/>
            <person name="Anantharaman K."/>
            <person name="Thomas B.C."/>
            <person name="Malmstrom R."/>
            <person name="Stieglmeier M."/>
            <person name="Klingl A."/>
            <person name="Woyke T."/>
            <person name="Ryan C.M."/>
            <person name="Banfield J.F."/>
        </authorList>
    </citation>
    <scope>NUCLEOTIDE SEQUENCE [LARGE SCALE GENOMIC DNA]</scope>
    <source>
        <strain evidence="6">CG11_big_fil_rev_8_21_14_0_20_43_10</strain>
    </source>
</reference>
<evidence type="ECO:0000256" key="2">
    <source>
        <dbReference type="ARBA" id="ARBA00022741"/>
    </source>
</evidence>
<evidence type="ECO:0008006" key="8">
    <source>
        <dbReference type="Google" id="ProtNLM"/>
    </source>
</evidence>
<dbReference type="InterPro" id="IPR037257">
    <property type="entry name" value="T2SS_E_N_sf"/>
</dbReference>
<dbReference type="Gene3D" id="3.30.300.160">
    <property type="entry name" value="Type II secretion system, protein E, N-terminal domain"/>
    <property type="match status" value="1"/>
</dbReference>
<dbReference type="GO" id="GO:0005524">
    <property type="term" value="F:ATP binding"/>
    <property type="evidence" value="ECO:0007669"/>
    <property type="project" value="UniProtKB-KW"/>
</dbReference>
<protein>
    <recommendedName>
        <fullName evidence="8">Bacterial type II secretion system protein E domain-containing protein</fullName>
    </recommendedName>
</protein>
<dbReference type="Proteomes" id="UP000236846">
    <property type="component" value="Unassembled WGS sequence"/>
</dbReference>
<gene>
    <name evidence="6" type="ORF">COV41_00825</name>
</gene>
<accession>A0A2H0PXG6</accession>
<dbReference type="Pfam" id="PF05157">
    <property type="entry name" value="MshEN"/>
    <property type="match status" value="1"/>
</dbReference>
<keyword evidence="3" id="KW-0067">ATP-binding</keyword>
<comment type="similarity">
    <text evidence="1">Belongs to the GSP E family.</text>
</comment>
<evidence type="ECO:0000313" key="7">
    <source>
        <dbReference type="Proteomes" id="UP000236846"/>
    </source>
</evidence>
<feature type="domain" description="Type II secretion system protein GspE N-terminal" evidence="5">
    <location>
        <begin position="63"/>
        <end position="144"/>
    </location>
</feature>
<dbReference type="SUPFAM" id="SSF52540">
    <property type="entry name" value="P-loop containing nucleoside triphosphate hydrolases"/>
    <property type="match status" value="1"/>
</dbReference>
<dbReference type="InterPro" id="IPR027417">
    <property type="entry name" value="P-loop_NTPase"/>
</dbReference>
<dbReference type="InterPro" id="IPR007831">
    <property type="entry name" value="T2SS_GspE_N"/>
</dbReference>
<dbReference type="PANTHER" id="PTHR30258:SF1">
    <property type="entry name" value="PROTEIN TRANSPORT PROTEIN HOFB HOMOLOG"/>
    <property type="match status" value="1"/>
</dbReference>
<dbReference type="PANTHER" id="PTHR30258">
    <property type="entry name" value="TYPE II SECRETION SYSTEM PROTEIN GSPE-RELATED"/>
    <property type="match status" value="1"/>
</dbReference>
<evidence type="ECO:0000256" key="3">
    <source>
        <dbReference type="ARBA" id="ARBA00022840"/>
    </source>
</evidence>
<dbReference type="AlphaFoldDB" id="A0A2H0PXG6"/>
<evidence type="ECO:0000256" key="1">
    <source>
        <dbReference type="ARBA" id="ARBA00006611"/>
    </source>
</evidence>
<organism evidence="6 7">
    <name type="scientific">Candidatus Brennerbacteria bacterium CG11_big_fil_rev_8_21_14_0_20_43_10</name>
    <dbReference type="NCBI Taxonomy" id="1974523"/>
    <lineage>
        <taxon>Bacteria</taxon>
        <taxon>Candidatus Brenneribacteriota</taxon>
    </lineage>
</organism>
<name>A0A2H0PXG6_9BACT</name>